<sequence length="107" mass="13078">MIIQIVIESIIDYLPKKFFGYPFNEKDDELIQGKIYLLKKETWFNPYKIYTLEMSQRQSIRKLIVKLDEMLEIQSNEEKRNEFLYELERRLFDLNPNGIRKRKTSPN</sequence>
<dbReference type="RefSeq" id="WP_248265943.1">
    <property type="nucleotide sequence ID" value="NZ_CP096034.1"/>
</dbReference>
<organism evidence="1 2">
    <name type="scientific">Gottfriedia acidiceleris</name>
    <dbReference type="NCBI Taxonomy" id="371036"/>
    <lineage>
        <taxon>Bacteria</taxon>
        <taxon>Bacillati</taxon>
        <taxon>Bacillota</taxon>
        <taxon>Bacilli</taxon>
        <taxon>Bacillales</taxon>
        <taxon>Bacillaceae</taxon>
        <taxon>Gottfriedia</taxon>
    </lineage>
</organism>
<reference evidence="1 2" key="1">
    <citation type="submission" date="2022-04" db="EMBL/GenBank/DDBJ databases">
        <title>Mechanism of arsenic methylation and mitigation arsenic toxicity by Bacillus sp. LH14 from an Arsenic-Contaminated Paddy Soil.</title>
        <authorList>
            <person name="Wang D."/>
        </authorList>
    </citation>
    <scope>NUCLEOTIDE SEQUENCE [LARGE SCALE GENOMIC DNA]</scope>
    <source>
        <strain evidence="1 2">LH14</strain>
    </source>
</reference>
<dbReference type="EMBL" id="CP096034">
    <property type="protein sequence ID" value="UPM52578.1"/>
    <property type="molecule type" value="Genomic_DNA"/>
</dbReference>
<keyword evidence="2" id="KW-1185">Reference proteome</keyword>
<dbReference type="Proteomes" id="UP000830639">
    <property type="component" value="Chromosome"/>
</dbReference>
<evidence type="ECO:0000313" key="1">
    <source>
        <dbReference type="EMBL" id="UPM52578.1"/>
    </source>
</evidence>
<proteinExistence type="predicted"/>
<gene>
    <name evidence="1" type="ORF">MY490_12075</name>
</gene>
<evidence type="ECO:0000313" key="2">
    <source>
        <dbReference type="Proteomes" id="UP000830639"/>
    </source>
</evidence>
<name>A0ABY4JI52_9BACI</name>
<protein>
    <submittedName>
        <fullName evidence="1">Uncharacterized protein</fullName>
    </submittedName>
</protein>
<accession>A0ABY4JI52</accession>